<evidence type="ECO:0000259" key="1">
    <source>
        <dbReference type="PROSITE" id="PS51186"/>
    </source>
</evidence>
<reference evidence="3" key="1">
    <citation type="submission" date="2016-10" db="EMBL/GenBank/DDBJ databases">
        <authorList>
            <person name="Varghese N."/>
            <person name="Submissions S."/>
        </authorList>
    </citation>
    <scope>NUCLEOTIDE SEQUENCE [LARGE SCALE GENOMIC DNA]</scope>
    <source>
        <strain evidence="3">Gh-67</strain>
    </source>
</reference>
<sequence>MTAIENETCRITPLGASDLQQYEQLAGEIYQLLSDELTLQFLPEKKLGSVAAAKSWLNTALLNFHSGRNQVHLIRSKGTGTLLGVIDLIPPAVAREHYRLTKYPYFIEFYLKSSARGNALMSRLLPKVAAHLRNEGIDELAAVANRQNLAAHKVLKRSGFRLQGKFDELQDIYLF</sequence>
<keyword evidence="2" id="KW-0808">Transferase</keyword>
<gene>
    <name evidence="2" type="ORF">SAMN05192573_10740</name>
</gene>
<protein>
    <submittedName>
        <fullName evidence="2">Protein N-acetyltransferase, RimJ/RimL family</fullName>
    </submittedName>
</protein>
<dbReference type="AlphaFoldDB" id="A0A1G7ZYQ7"/>
<dbReference type="InterPro" id="IPR000182">
    <property type="entry name" value="GNAT_dom"/>
</dbReference>
<name>A0A1G7ZYQ7_9SPHI</name>
<dbReference type="EMBL" id="FNCG01000007">
    <property type="protein sequence ID" value="SDH13805.1"/>
    <property type="molecule type" value="Genomic_DNA"/>
</dbReference>
<evidence type="ECO:0000313" key="2">
    <source>
        <dbReference type="EMBL" id="SDH13805.1"/>
    </source>
</evidence>
<dbReference type="Proteomes" id="UP000199705">
    <property type="component" value="Unassembled WGS sequence"/>
</dbReference>
<proteinExistence type="predicted"/>
<keyword evidence="3" id="KW-1185">Reference proteome</keyword>
<accession>A0A1G7ZYQ7</accession>
<evidence type="ECO:0000313" key="3">
    <source>
        <dbReference type="Proteomes" id="UP000199705"/>
    </source>
</evidence>
<dbReference type="Gene3D" id="3.40.630.30">
    <property type="match status" value="1"/>
</dbReference>
<feature type="domain" description="N-acetyltransferase" evidence="1">
    <location>
        <begin position="9"/>
        <end position="175"/>
    </location>
</feature>
<dbReference type="SUPFAM" id="SSF55729">
    <property type="entry name" value="Acyl-CoA N-acyltransferases (Nat)"/>
    <property type="match status" value="1"/>
</dbReference>
<dbReference type="Pfam" id="PF13302">
    <property type="entry name" value="Acetyltransf_3"/>
    <property type="match status" value="1"/>
</dbReference>
<dbReference type="InterPro" id="IPR016181">
    <property type="entry name" value="Acyl_CoA_acyltransferase"/>
</dbReference>
<dbReference type="PROSITE" id="PS51186">
    <property type="entry name" value="GNAT"/>
    <property type="match status" value="1"/>
</dbReference>
<dbReference type="RefSeq" id="WP_091168459.1">
    <property type="nucleotide sequence ID" value="NZ_FNCG01000007.1"/>
</dbReference>
<dbReference type="GO" id="GO:0016747">
    <property type="term" value="F:acyltransferase activity, transferring groups other than amino-acyl groups"/>
    <property type="evidence" value="ECO:0007669"/>
    <property type="project" value="InterPro"/>
</dbReference>
<organism evidence="2 3">
    <name type="scientific">Mucilaginibacter gossypii</name>
    <dbReference type="NCBI Taxonomy" id="551996"/>
    <lineage>
        <taxon>Bacteria</taxon>
        <taxon>Pseudomonadati</taxon>
        <taxon>Bacteroidota</taxon>
        <taxon>Sphingobacteriia</taxon>
        <taxon>Sphingobacteriales</taxon>
        <taxon>Sphingobacteriaceae</taxon>
        <taxon>Mucilaginibacter</taxon>
    </lineage>
</organism>